<gene>
    <name evidence="10" type="ORF">DCF15_15920</name>
</gene>
<evidence type="ECO:0000256" key="3">
    <source>
        <dbReference type="ARBA" id="ARBA00022475"/>
    </source>
</evidence>
<evidence type="ECO:0000256" key="8">
    <source>
        <dbReference type="SAM" id="MobiDB-lite"/>
    </source>
</evidence>
<evidence type="ECO:0000256" key="1">
    <source>
        <dbReference type="ARBA" id="ARBA00004162"/>
    </source>
</evidence>
<comment type="caution">
    <text evidence="10">The sequence shown here is derived from an EMBL/GenBank/DDBJ whole genome shotgun (WGS) entry which is preliminary data.</text>
</comment>
<keyword evidence="4 7" id="KW-0812">Transmembrane</keyword>
<comment type="similarity">
    <text evidence="2 7">Belongs to the ExbD/TolR family.</text>
</comment>
<dbReference type="Gene3D" id="3.30.420.270">
    <property type="match status" value="1"/>
</dbReference>
<reference evidence="11" key="1">
    <citation type="submission" date="2018-04" db="EMBL/GenBank/DDBJ databases">
        <authorList>
            <person name="Cornet L."/>
        </authorList>
    </citation>
    <scope>NUCLEOTIDE SEQUENCE [LARGE SCALE GENOMIC DNA]</scope>
</reference>
<evidence type="ECO:0000256" key="9">
    <source>
        <dbReference type="SAM" id="Phobius"/>
    </source>
</evidence>
<comment type="subcellular location">
    <subcellularLocation>
        <location evidence="1">Cell membrane</location>
        <topology evidence="1">Single-pass membrane protein</topology>
    </subcellularLocation>
    <subcellularLocation>
        <location evidence="7">Cell membrane</location>
        <topology evidence="7">Single-pass type II membrane protein</topology>
    </subcellularLocation>
</comment>
<evidence type="ECO:0000313" key="10">
    <source>
        <dbReference type="EMBL" id="PZO50405.1"/>
    </source>
</evidence>
<evidence type="ECO:0000313" key="11">
    <source>
        <dbReference type="Proteomes" id="UP000249794"/>
    </source>
</evidence>
<evidence type="ECO:0000256" key="6">
    <source>
        <dbReference type="ARBA" id="ARBA00023136"/>
    </source>
</evidence>
<keyword evidence="3" id="KW-1003">Cell membrane</keyword>
<protein>
    <submittedName>
        <fullName evidence="10">Biopolymer transporter ExbD</fullName>
    </submittedName>
</protein>
<name>A0A2W4YW40_9CYAN</name>
<dbReference type="EMBL" id="QBMP01000190">
    <property type="protein sequence ID" value="PZO50405.1"/>
    <property type="molecule type" value="Genomic_DNA"/>
</dbReference>
<evidence type="ECO:0000256" key="2">
    <source>
        <dbReference type="ARBA" id="ARBA00005811"/>
    </source>
</evidence>
<dbReference type="Pfam" id="PF02472">
    <property type="entry name" value="ExbD"/>
    <property type="match status" value="1"/>
</dbReference>
<keyword evidence="5 9" id="KW-1133">Transmembrane helix</keyword>
<evidence type="ECO:0000256" key="7">
    <source>
        <dbReference type="RuleBase" id="RU003879"/>
    </source>
</evidence>
<feature type="transmembrane region" description="Helical" evidence="9">
    <location>
        <begin position="16"/>
        <end position="37"/>
    </location>
</feature>
<feature type="region of interest" description="Disordered" evidence="8">
    <location>
        <begin position="136"/>
        <end position="156"/>
    </location>
</feature>
<dbReference type="Proteomes" id="UP000249794">
    <property type="component" value="Unassembled WGS sequence"/>
</dbReference>
<keyword evidence="7" id="KW-0813">Transport</keyword>
<evidence type="ECO:0000256" key="4">
    <source>
        <dbReference type="ARBA" id="ARBA00022692"/>
    </source>
</evidence>
<reference evidence="10 11" key="2">
    <citation type="submission" date="2018-06" db="EMBL/GenBank/DDBJ databases">
        <title>Metagenomic assembly of (sub)arctic Cyanobacteria and their associated microbiome from non-axenic cultures.</title>
        <authorList>
            <person name="Baurain D."/>
        </authorList>
    </citation>
    <scope>NUCLEOTIDE SEQUENCE [LARGE SCALE GENOMIC DNA]</scope>
    <source>
        <strain evidence="10">ULC027bin1</strain>
    </source>
</reference>
<dbReference type="GO" id="GO:0005886">
    <property type="term" value="C:plasma membrane"/>
    <property type="evidence" value="ECO:0007669"/>
    <property type="project" value="UniProtKB-SubCell"/>
</dbReference>
<organism evidence="10 11">
    <name type="scientific">Phormidesmis priestleyi</name>
    <dbReference type="NCBI Taxonomy" id="268141"/>
    <lineage>
        <taxon>Bacteria</taxon>
        <taxon>Bacillati</taxon>
        <taxon>Cyanobacteriota</taxon>
        <taxon>Cyanophyceae</taxon>
        <taxon>Leptolyngbyales</taxon>
        <taxon>Leptolyngbyaceae</taxon>
        <taxon>Phormidesmis</taxon>
    </lineage>
</organism>
<dbReference type="GO" id="GO:0022857">
    <property type="term" value="F:transmembrane transporter activity"/>
    <property type="evidence" value="ECO:0007669"/>
    <property type="project" value="InterPro"/>
</dbReference>
<proteinExistence type="inferred from homology"/>
<dbReference type="PANTHER" id="PTHR30558:SF3">
    <property type="entry name" value="BIOPOLYMER TRANSPORT PROTEIN EXBD-RELATED"/>
    <property type="match status" value="1"/>
</dbReference>
<evidence type="ECO:0000256" key="5">
    <source>
        <dbReference type="ARBA" id="ARBA00022989"/>
    </source>
</evidence>
<keyword evidence="7" id="KW-0653">Protein transport</keyword>
<keyword evidence="6 9" id="KW-0472">Membrane</keyword>
<dbReference type="GO" id="GO:0015031">
    <property type="term" value="P:protein transport"/>
    <property type="evidence" value="ECO:0007669"/>
    <property type="project" value="UniProtKB-KW"/>
</dbReference>
<accession>A0A2W4YW40</accession>
<dbReference type="PANTHER" id="PTHR30558">
    <property type="entry name" value="EXBD MEMBRANE COMPONENT OF PMF-DRIVEN MACROMOLECULE IMPORT SYSTEM"/>
    <property type="match status" value="1"/>
</dbReference>
<dbReference type="AlphaFoldDB" id="A0A2W4YW40"/>
<dbReference type="InterPro" id="IPR003400">
    <property type="entry name" value="ExbD"/>
</dbReference>
<sequence>MRFRQTENTDIPTIDLIPMLTVMMGVLAFFVVVSVSLSSEQLIQVDLPPEQTNDTPTGAIASQEPFIVEIDATGQLLLNSVPVEAESLAAEMKTYLARNPDKIIYLVPNRQLPYQEVMTFLGDMRAVGGDRVSLALEETEETPDPAVDSGTPAANN</sequence>